<evidence type="ECO:0000313" key="7">
    <source>
        <dbReference type="EMBL" id="SFU02270.1"/>
    </source>
</evidence>
<dbReference type="SMART" id="SM00028">
    <property type="entry name" value="TPR"/>
    <property type="match status" value="1"/>
</dbReference>
<gene>
    <name evidence="7" type="ORF">SAMN04489724_3380</name>
</gene>
<keyword evidence="5" id="KW-0472">Membrane</keyword>
<dbReference type="PANTHER" id="PTHR22550">
    <property type="entry name" value="SPORE GERMINATION PROTEIN"/>
    <property type="match status" value="1"/>
</dbReference>
<dbReference type="InterPro" id="IPR002035">
    <property type="entry name" value="VWF_A"/>
</dbReference>
<feature type="transmembrane region" description="Helical" evidence="5">
    <location>
        <begin position="65"/>
        <end position="87"/>
    </location>
</feature>
<feature type="compositionally biased region" description="Acidic residues" evidence="4">
    <location>
        <begin position="464"/>
        <end position="474"/>
    </location>
</feature>
<dbReference type="SMART" id="SM00327">
    <property type="entry name" value="VWA"/>
    <property type="match status" value="1"/>
</dbReference>
<dbReference type="SUPFAM" id="SSF48452">
    <property type="entry name" value="TPR-like"/>
    <property type="match status" value="1"/>
</dbReference>
<accession>A0A1I7CS32</accession>
<sequence>MADLFPIDWSEFHFLRPIFLWAFLPLLLTLLISLLSIRQEVTWKGMIAPHLRPFVIQKGNERMKVWMQLIGFVAMSLGILGISGPTWKKVEVPGQKLETPLVVLLDLSQSMLATDLQPTRLERAKFKISDLIKENPQARMALIGFAGTAHTIVPLTKDYDIILSHIDGLRPDVMPYPGSNLEDALTLADTLMSVTDAPGTVLILSDDIEDPEFELIRNFVQNSDNSVQLLAINTAGGAEVPNLSGRGTIKDEDGNVIVSALNENVLAQLNSLEQVTVNRLTLDNSDVELISNAVKKNLIFTEKPEEKDDDWRDAGFLLVIPMALLLLLWFRKGWVLYGLLLMVFTSCSGDKTFEDLWYTKDYQGQRLSDQGDFAAAAEEFEDPLRKGVAYFKAGDYEAAIQEFQADTSAYGAYNLGLAYYQNGDYDAAQGAFAEAEELDPSMDQASANKQKMGELSGGEKEVNPEDAQEADPDQQADTQQNQSPEDLSGGGQEATKEDMEKERLSETVNTDVRKGKELDEVPEDIEANMQQQNSKVLMRKVDDDPSLFLKRKFEYQVKKDSLKPKSNARNW</sequence>
<feature type="transmembrane region" description="Helical" evidence="5">
    <location>
        <begin position="18"/>
        <end position="37"/>
    </location>
</feature>
<dbReference type="EMBL" id="FPBF01000005">
    <property type="protein sequence ID" value="SFU02270.1"/>
    <property type="molecule type" value="Genomic_DNA"/>
</dbReference>
<dbReference type="Proteomes" id="UP000199673">
    <property type="component" value="Unassembled WGS sequence"/>
</dbReference>
<dbReference type="OrthoDB" id="9807628at2"/>
<dbReference type="Gene3D" id="3.40.50.410">
    <property type="entry name" value="von Willebrand factor, type A domain"/>
    <property type="match status" value="1"/>
</dbReference>
<keyword evidence="2 3" id="KW-0802">TPR repeat</keyword>
<dbReference type="SUPFAM" id="SSF53300">
    <property type="entry name" value="vWA-like"/>
    <property type="match status" value="1"/>
</dbReference>
<keyword evidence="8" id="KW-1185">Reference proteome</keyword>
<dbReference type="STRING" id="305507.SAMN04489724_3380"/>
<organism evidence="7 8">
    <name type="scientific">Algoriphagus locisalis</name>
    <dbReference type="NCBI Taxonomy" id="305507"/>
    <lineage>
        <taxon>Bacteria</taxon>
        <taxon>Pseudomonadati</taxon>
        <taxon>Bacteroidota</taxon>
        <taxon>Cytophagia</taxon>
        <taxon>Cytophagales</taxon>
        <taxon>Cyclobacteriaceae</taxon>
        <taxon>Algoriphagus</taxon>
    </lineage>
</organism>
<dbReference type="InterPro" id="IPR011990">
    <property type="entry name" value="TPR-like_helical_dom_sf"/>
</dbReference>
<evidence type="ECO:0000256" key="3">
    <source>
        <dbReference type="PROSITE-ProRule" id="PRU00339"/>
    </source>
</evidence>
<dbReference type="InterPro" id="IPR036465">
    <property type="entry name" value="vWFA_dom_sf"/>
</dbReference>
<dbReference type="InterPro" id="IPR019734">
    <property type="entry name" value="TPR_rpt"/>
</dbReference>
<dbReference type="PROSITE" id="PS50293">
    <property type="entry name" value="TPR_REGION"/>
    <property type="match status" value="1"/>
</dbReference>
<dbReference type="Pfam" id="PF13519">
    <property type="entry name" value="VWA_2"/>
    <property type="match status" value="1"/>
</dbReference>
<evidence type="ECO:0000256" key="4">
    <source>
        <dbReference type="SAM" id="MobiDB-lite"/>
    </source>
</evidence>
<evidence type="ECO:0000313" key="8">
    <source>
        <dbReference type="Proteomes" id="UP000199673"/>
    </source>
</evidence>
<dbReference type="Gene3D" id="1.25.40.10">
    <property type="entry name" value="Tetratricopeptide repeat domain"/>
    <property type="match status" value="1"/>
</dbReference>
<feature type="repeat" description="TPR" evidence="3">
    <location>
        <begin position="409"/>
        <end position="442"/>
    </location>
</feature>
<dbReference type="PANTHER" id="PTHR22550:SF14">
    <property type="entry name" value="VWFA DOMAIN-CONTAINING PROTEIN"/>
    <property type="match status" value="1"/>
</dbReference>
<feature type="compositionally biased region" description="Basic and acidic residues" evidence="4">
    <location>
        <begin position="494"/>
        <end position="519"/>
    </location>
</feature>
<keyword evidence="1" id="KW-0677">Repeat</keyword>
<dbReference type="Pfam" id="PF07719">
    <property type="entry name" value="TPR_2"/>
    <property type="match status" value="1"/>
</dbReference>
<reference evidence="8" key="1">
    <citation type="submission" date="2016-10" db="EMBL/GenBank/DDBJ databases">
        <authorList>
            <person name="Varghese N."/>
            <person name="Submissions S."/>
        </authorList>
    </citation>
    <scope>NUCLEOTIDE SEQUENCE [LARGE SCALE GENOMIC DNA]</scope>
    <source>
        <strain evidence="8">DSM 23445</strain>
    </source>
</reference>
<feature type="domain" description="VWFA" evidence="6">
    <location>
        <begin position="100"/>
        <end position="275"/>
    </location>
</feature>
<feature type="region of interest" description="Disordered" evidence="4">
    <location>
        <begin position="438"/>
        <end position="525"/>
    </location>
</feature>
<keyword evidence="5" id="KW-0812">Transmembrane</keyword>
<protein>
    <submittedName>
        <fullName evidence="7">Ca-activated chloride channel family protein</fullName>
    </submittedName>
</protein>
<evidence type="ECO:0000256" key="2">
    <source>
        <dbReference type="ARBA" id="ARBA00022803"/>
    </source>
</evidence>
<dbReference type="InterPro" id="IPR050768">
    <property type="entry name" value="UPF0353/GerABKA_families"/>
</dbReference>
<dbReference type="InterPro" id="IPR013105">
    <property type="entry name" value="TPR_2"/>
</dbReference>
<evidence type="ECO:0000256" key="5">
    <source>
        <dbReference type="SAM" id="Phobius"/>
    </source>
</evidence>
<keyword evidence="5" id="KW-1133">Transmembrane helix</keyword>
<proteinExistence type="predicted"/>
<dbReference type="PROSITE" id="PS50005">
    <property type="entry name" value="TPR"/>
    <property type="match status" value="1"/>
</dbReference>
<evidence type="ECO:0000259" key="6">
    <source>
        <dbReference type="PROSITE" id="PS50234"/>
    </source>
</evidence>
<evidence type="ECO:0000256" key="1">
    <source>
        <dbReference type="ARBA" id="ARBA00022737"/>
    </source>
</evidence>
<dbReference type="PROSITE" id="PS50234">
    <property type="entry name" value="VWFA"/>
    <property type="match status" value="1"/>
</dbReference>
<dbReference type="AlphaFoldDB" id="A0A1I7CS32"/>
<name>A0A1I7CS32_9BACT</name>